<keyword evidence="1" id="KW-1133">Transmembrane helix</keyword>
<dbReference type="RefSeq" id="WP_376832272.1">
    <property type="nucleotide sequence ID" value="NZ_JBHLWR010000006.1"/>
</dbReference>
<keyword evidence="1" id="KW-0472">Membrane</keyword>
<reference evidence="3" key="1">
    <citation type="journal article" date="2019" name="Int. J. Syst. Evol. Microbiol.">
        <title>The Global Catalogue of Microorganisms (GCM) 10K type strain sequencing project: providing services to taxonomists for standard genome sequencing and annotation.</title>
        <authorList>
            <consortium name="The Broad Institute Genomics Platform"/>
            <consortium name="The Broad Institute Genome Sequencing Center for Infectious Disease"/>
            <person name="Wu L."/>
            <person name="Ma J."/>
        </authorList>
    </citation>
    <scope>NUCLEOTIDE SEQUENCE [LARGE SCALE GENOMIC DNA]</scope>
    <source>
        <strain evidence="3">CCM 7941</strain>
    </source>
</reference>
<keyword evidence="1" id="KW-0812">Transmembrane</keyword>
<gene>
    <name evidence="2" type="ORF">ACFOEX_07935</name>
</gene>
<accession>A0ABV7LFT1</accession>
<name>A0ABV7LFT1_9HYPH</name>
<organism evidence="2 3">
    <name type="scientific">Camelimonas abortus</name>
    <dbReference type="NCBI Taxonomy" id="1017184"/>
    <lineage>
        <taxon>Bacteria</taxon>
        <taxon>Pseudomonadati</taxon>
        <taxon>Pseudomonadota</taxon>
        <taxon>Alphaproteobacteria</taxon>
        <taxon>Hyphomicrobiales</taxon>
        <taxon>Chelatococcaceae</taxon>
        <taxon>Camelimonas</taxon>
    </lineage>
</organism>
<feature type="transmembrane region" description="Helical" evidence="1">
    <location>
        <begin position="15"/>
        <end position="42"/>
    </location>
</feature>
<evidence type="ECO:0008006" key="4">
    <source>
        <dbReference type="Google" id="ProtNLM"/>
    </source>
</evidence>
<feature type="transmembrane region" description="Helical" evidence="1">
    <location>
        <begin position="88"/>
        <end position="108"/>
    </location>
</feature>
<comment type="caution">
    <text evidence="2">The sequence shown here is derived from an EMBL/GenBank/DDBJ whole genome shotgun (WGS) entry which is preliminary data.</text>
</comment>
<feature type="transmembrane region" description="Helical" evidence="1">
    <location>
        <begin position="54"/>
        <end position="76"/>
    </location>
</feature>
<proteinExistence type="predicted"/>
<dbReference type="Proteomes" id="UP001595536">
    <property type="component" value="Unassembled WGS sequence"/>
</dbReference>
<sequence>MTETRGAPGDPRWRALLGLACACGPLLFVIPLRFAIVGLPLVAYFPAIAVATALAGRAAGAAVLAAAIAAAVALTSEPPLDFTLGQSLNGYIFLGGFALSGLVVYLIACGWRRAGGGGTTPALLLSGPLSRWLARNARAIAALASPAAEHDAERVARVARERLAMAARVEELLNSSIASPGADLSAVMTGICQELARAENRADLAGSITVAPMALEVADFLRVCLIMADLLFLALREHPPGGQPLEVALDVAAGEVTLSVRWRRPAPPSWSVEAHRSITASVAGRIARVLGGQLHFSDPDAPGPAWAAARFPVPAGPAGGLRRWLTGR</sequence>
<dbReference type="EMBL" id="JBHRUV010000033">
    <property type="protein sequence ID" value="MFC3266281.1"/>
    <property type="molecule type" value="Genomic_DNA"/>
</dbReference>
<keyword evidence="3" id="KW-1185">Reference proteome</keyword>
<evidence type="ECO:0000313" key="2">
    <source>
        <dbReference type="EMBL" id="MFC3266281.1"/>
    </source>
</evidence>
<protein>
    <recommendedName>
        <fullName evidence="4">Two-component sensor histidine kinase</fullName>
    </recommendedName>
</protein>
<evidence type="ECO:0000256" key="1">
    <source>
        <dbReference type="SAM" id="Phobius"/>
    </source>
</evidence>
<evidence type="ECO:0000313" key="3">
    <source>
        <dbReference type="Proteomes" id="UP001595536"/>
    </source>
</evidence>